<protein>
    <recommendedName>
        <fullName evidence="1">KilA-N domain-containing protein</fullName>
    </recommendedName>
</protein>
<comment type="caution">
    <text evidence="2">The sequence shown here is derived from an EMBL/GenBank/DDBJ whole genome shotgun (WGS) entry which is preliminary data.</text>
</comment>
<dbReference type="Pfam" id="PF04383">
    <property type="entry name" value="KilA-N"/>
    <property type="match status" value="1"/>
</dbReference>
<evidence type="ECO:0000259" key="1">
    <source>
        <dbReference type="PROSITE" id="PS51301"/>
    </source>
</evidence>
<dbReference type="PROSITE" id="PS51301">
    <property type="entry name" value="KILA_N"/>
    <property type="match status" value="1"/>
</dbReference>
<organism evidence="2 3">
    <name type="scientific">Flavobacterium panici</name>
    <dbReference type="NCBI Taxonomy" id="2654843"/>
    <lineage>
        <taxon>Bacteria</taxon>
        <taxon>Pseudomonadati</taxon>
        <taxon>Bacteroidota</taxon>
        <taxon>Flavobacteriia</taxon>
        <taxon>Flavobacteriales</taxon>
        <taxon>Flavobacteriaceae</taxon>
        <taxon>Flavobacterium</taxon>
    </lineage>
</organism>
<evidence type="ECO:0000313" key="3">
    <source>
        <dbReference type="Proteomes" id="UP000533639"/>
    </source>
</evidence>
<dbReference type="RefSeq" id="WP_082356489.1">
    <property type="nucleotide sequence ID" value="NZ_CAIJDE010000017.1"/>
</dbReference>
<proteinExistence type="predicted"/>
<dbReference type="AlphaFoldDB" id="A0A9N8P024"/>
<dbReference type="SMART" id="SM01252">
    <property type="entry name" value="KilA-N"/>
    <property type="match status" value="1"/>
</dbReference>
<feature type="domain" description="KilA-N" evidence="1">
    <location>
        <begin position="3"/>
        <end position="136"/>
    </location>
</feature>
<dbReference type="InterPro" id="IPR017880">
    <property type="entry name" value="KilA_N"/>
</dbReference>
<evidence type="ECO:0000313" key="2">
    <source>
        <dbReference type="EMBL" id="CAC9972634.1"/>
    </source>
</evidence>
<reference evidence="2 3" key="1">
    <citation type="submission" date="2020-06" db="EMBL/GenBank/DDBJ databases">
        <authorList>
            <person name="Criscuolo A."/>
        </authorList>
    </citation>
    <scope>NUCLEOTIDE SEQUENCE [LARGE SCALE GENOMIC DNA]</scope>
    <source>
        <strain evidence="2">PXU-55</strain>
    </source>
</reference>
<dbReference type="InterPro" id="IPR018004">
    <property type="entry name" value="KilA/APSES_HTH"/>
</dbReference>
<name>A0A9N8P024_9FLAO</name>
<keyword evidence="3" id="KW-1185">Reference proteome</keyword>
<gene>
    <name evidence="2" type="ORF">FLAPXU55_00310</name>
</gene>
<sequence>MSKHIKLIVQDHEISMLNINKSDYICLTDMIKANDGDFFISDWLRNRNTLEYLAAWESLNNPNFNYGEFAIIKEGAGLNTFKVSVKEWCEKTNAIGITATTGRYGGTYAHKDIAFNFGMWISPVFQLYIVTEYQRLKEIETNQYNLEWDVRRILSKANYSIHTDAVQKFIIPKSSLPLDKRGIEYANEAEILNLALYGYTSKEWKEANPDLSKTKNMRDFSSINELLVMSNLEVMNAEMIKLNTEKKIRFTLLQKMAKEHLEQLSKVDIIKSVRKKDETTYLQAKDKTGEELEGESKKSILEINKENLLKFKKDKESNQKKKD</sequence>
<accession>A0A9N8P024</accession>
<dbReference type="EMBL" id="CAIJDE010000017">
    <property type="protein sequence ID" value="CAC9972634.1"/>
    <property type="molecule type" value="Genomic_DNA"/>
</dbReference>
<dbReference type="Proteomes" id="UP000533639">
    <property type="component" value="Unassembled WGS sequence"/>
</dbReference>